<keyword evidence="1" id="KW-1133">Transmembrane helix</keyword>
<protein>
    <submittedName>
        <fullName evidence="2">DUF3426 domain-containing protein</fullName>
    </submittedName>
</protein>
<evidence type="ECO:0000313" key="3">
    <source>
        <dbReference type="Proteomes" id="UP000253940"/>
    </source>
</evidence>
<dbReference type="OrthoDB" id="5294582at2"/>
<organism evidence="2 3">
    <name type="scientific">Aquirhabdus parva</name>
    <dbReference type="NCBI Taxonomy" id="2283318"/>
    <lineage>
        <taxon>Bacteria</taxon>
        <taxon>Pseudomonadati</taxon>
        <taxon>Pseudomonadota</taxon>
        <taxon>Gammaproteobacteria</taxon>
        <taxon>Moraxellales</taxon>
        <taxon>Moraxellaceae</taxon>
        <taxon>Aquirhabdus</taxon>
    </lineage>
</organism>
<proteinExistence type="predicted"/>
<keyword evidence="1" id="KW-0812">Transmembrane</keyword>
<dbReference type="AlphaFoldDB" id="A0A345PBH5"/>
<keyword evidence="1" id="KW-0472">Membrane</keyword>
<feature type="transmembrane region" description="Helical" evidence="1">
    <location>
        <begin position="366"/>
        <end position="387"/>
    </location>
</feature>
<keyword evidence="3" id="KW-1185">Reference proteome</keyword>
<name>A0A345PBH5_9GAMM</name>
<reference evidence="2 3" key="1">
    <citation type="submission" date="2018-07" db="EMBL/GenBank/DDBJ databases">
        <title>Genome sequencing of Moraxellaceae gen. HYN0046.</title>
        <authorList>
            <person name="Kim M."/>
            <person name="Yi H."/>
        </authorList>
    </citation>
    <scope>NUCLEOTIDE SEQUENCE [LARGE SCALE GENOMIC DNA]</scope>
    <source>
        <strain evidence="2 3">HYN0046</strain>
    </source>
</reference>
<dbReference type="Pfam" id="PF11906">
    <property type="entry name" value="DUF3426"/>
    <property type="match status" value="1"/>
</dbReference>
<gene>
    <name evidence="2" type="ORF">HYN46_09160</name>
</gene>
<evidence type="ECO:0000256" key="1">
    <source>
        <dbReference type="SAM" id="Phobius"/>
    </source>
</evidence>
<dbReference type="EMBL" id="CP031222">
    <property type="protein sequence ID" value="AXI04634.1"/>
    <property type="molecule type" value="Genomic_DNA"/>
</dbReference>
<dbReference type="KEGG" id="mbah:HYN46_09160"/>
<sequence length="518" mass="56292">MFAVSAAQLSIRNGYTRCGKCFQVFKADDHLIIDQAPKVEQPAVASIAVDALAAEQEKLATPQITAESPIEHVQEAKIALEETPAAQVTPIAEPVTAETVAAETIEKTPSFESVEMKSEPLSIAAESLPEDAQTVEFISTKPLTAQSSIAEDGSESLSFVAPTVAHEEVVHAERVSHESLITDHAPEIITPSIKTPAVAASEIAATVPVAEIDPPPEANTPTMSHTFEQEFNDLWLSATNSAPEVDTSHALREALTPESLIIHDSAIEHDSDHMHIAKDSVLHLGSVALASGPNSVIHDDDLVSYLNKNSVPSSPTVNRREYAAPEINILSSKQKKKQALTTKPGNRVMERLNQPKFRFKINFPAFFGNAILSLLLLALLAAQYIYFNFDRLAADPQYYPTMHKVCASLGCDVPLVDVSKIKMSQVIARHFPDSPKEATRFTAVMTNNADESQPYPALQLLVLKDGKIQSGRVLKPSEYLPNGYTALAKLPAHTPTTVQFVLKIPRENIAVFALDPIR</sequence>
<evidence type="ECO:0000313" key="2">
    <source>
        <dbReference type="EMBL" id="AXI04634.1"/>
    </source>
</evidence>
<accession>A0A345PBH5</accession>
<dbReference type="Proteomes" id="UP000253940">
    <property type="component" value="Chromosome"/>
</dbReference>
<dbReference type="InterPro" id="IPR021834">
    <property type="entry name" value="DUF3426"/>
</dbReference>